<dbReference type="EMBL" id="ATNL01000006">
    <property type="protein sequence ID" value="KON74574.1"/>
    <property type="molecule type" value="Genomic_DNA"/>
</dbReference>
<accession>A0A0M0FAG4</accession>
<comment type="caution">
    <text evidence="4">The sequence shown here is derived from an EMBL/GenBank/DDBJ whole genome shotgun (WGS) entry which is preliminary data.</text>
</comment>
<dbReference type="Gene3D" id="3.10.129.10">
    <property type="entry name" value="Hotdog Thioesterase"/>
    <property type="match status" value="1"/>
</dbReference>
<dbReference type="CDD" id="cd03451">
    <property type="entry name" value="FkbR2"/>
    <property type="match status" value="1"/>
</dbReference>
<evidence type="ECO:0000259" key="3">
    <source>
        <dbReference type="Pfam" id="PF01575"/>
    </source>
</evidence>
<dbReference type="InterPro" id="IPR029069">
    <property type="entry name" value="HotDog_dom_sf"/>
</dbReference>
<evidence type="ECO:0000313" key="4">
    <source>
        <dbReference type="EMBL" id="KON74574.1"/>
    </source>
</evidence>
<proteinExistence type="inferred from homology"/>
<organism evidence="4 5">
    <name type="scientific">Cellulosimicrobium cellulans F16</name>
    <dbReference type="NCBI Taxonomy" id="1350482"/>
    <lineage>
        <taxon>Bacteria</taxon>
        <taxon>Bacillati</taxon>
        <taxon>Actinomycetota</taxon>
        <taxon>Actinomycetes</taxon>
        <taxon>Micrococcales</taxon>
        <taxon>Promicromonosporaceae</taxon>
        <taxon>Cellulosimicrobium</taxon>
    </lineage>
</organism>
<keyword evidence="5" id="KW-1185">Reference proteome</keyword>
<comment type="similarity">
    <text evidence="1">Belongs to the enoyl-CoA hydratase/isomerase family.</text>
</comment>
<dbReference type="Pfam" id="PF01575">
    <property type="entry name" value="MaoC_dehydratas"/>
    <property type="match status" value="1"/>
</dbReference>
<dbReference type="AlphaFoldDB" id="A0A0M0FAG4"/>
<feature type="domain" description="MaoC-like" evidence="3">
    <location>
        <begin position="17"/>
        <end position="129"/>
    </location>
</feature>
<protein>
    <recommendedName>
        <fullName evidence="3">MaoC-like domain-containing protein</fullName>
    </recommendedName>
</protein>
<dbReference type="Proteomes" id="UP000037387">
    <property type="component" value="Unassembled WGS sequence"/>
</dbReference>
<dbReference type="InterPro" id="IPR002539">
    <property type="entry name" value="MaoC-like_dom"/>
</dbReference>
<feature type="region of interest" description="Disordered" evidence="2">
    <location>
        <begin position="162"/>
        <end position="229"/>
    </location>
</feature>
<sequence>MREVVQRGLYYDELETGVVYRHRPGRTLTEADDVVFSTLTMNHQALHLDAAWAATQPFGQRLVNSMMTLSTLVGLSVGQVTQGTIVANLGFREVEFPKPLFHGDTLYAETEVVEKRLSASRPGQGVVTLEHRGLNQDGVLVARAVRTALFWTRAAHEAASTAAAASTAMPDDARPPEASAEPGVVGAAGAEPGDIPGLGAGRDDNPGLGGHVAGVHDPVLERGDEEGAW</sequence>
<feature type="compositionally biased region" description="Low complexity" evidence="2">
    <location>
        <begin position="180"/>
        <end position="193"/>
    </location>
</feature>
<evidence type="ECO:0000313" key="5">
    <source>
        <dbReference type="Proteomes" id="UP000037387"/>
    </source>
</evidence>
<dbReference type="InterPro" id="IPR052342">
    <property type="entry name" value="MCH/BMMD"/>
</dbReference>
<evidence type="ECO:0000256" key="1">
    <source>
        <dbReference type="ARBA" id="ARBA00005254"/>
    </source>
</evidence>
<dbReference type="PANTHER" id="PTHR43664">
    <property type="entry name" value="MONOAMINE OXIDASE-RELATED"/>
    <property type="match status" value="1"/>
</dbReference>
<dbReference type="PANTHER" id="PTHR43664:SF1">
    <property type="entry name" value="BETA-METHYLMALYL-COA DEHYDRATASE"/>
    <property type="match status" value="1"/>
</dbReference>
<dbReference type="SUPFAM" id="SSF54637">
    <property type="entry name" value="Thioesterase/thiol ester dehydrase-isomerase"/>
    <property type="match status" value="1"/>
</dbReference>
<dbReference type="PATRIC" id="fig|1350482.3.peg.225"/>
<name>A0A0M0FAG4_CELCE</name>
<evidence type="ECO:0000256" key="2">
    <source>
        <dbReference type="SAM" id="MobiDB-lite"/>
    </source>
</evidence>
<reference evidence="4 5" key="1">
    <citation type="journal article" date="2015" name="Sci. Rep.">
        <title>Functional and structural properties of a novel cellulosome-like multienzyme complex: efficient glycoside hydrolysis of water-insoluble 7-xylosyl-10-deacetylpaclitaxel.</title>
        <authorList>
            <person name="Dou T.Y."/>
            <person name="Luan H.W."/>
            <person name="Ge G.B."/>
            <person name="Dong M.M."/>
            <person name="Zou H.F."/>
            <person name="He Y.Q."/>
            <person name="Cui P."/>
            <person name="Wang J.Y."/>
            <person name="Hao D.C."/>
            <person name="Yang S.L."/>
            <person name="Yang L."/>
        </authorList>
    </citation>
    <scope>NUCLEOTIDE SEQUENCE [LARGE SCALE GENOMIC DNA]</scope>
    <source>
        <strain evidence="4 5">F16</strain>
    </source>
</reference>
<gene>
    <name evidence="4" type="ORF">M768_01210</name>
</gene>